<feature type="compositionally biased region" description="Polar residues" evidence="21">
    <location>
        <begin position="880"/>
        <end position="897"/>
    </location>
</feature>
<dbReference type="PANTHER" id="PTHR27002:SF674">
    <property type="entry name" value="RECEPTOR-LIKE SERINE_THREONINE-PROTEIN KINASE"/>
    <property type="match status" value="1"/>
</dbReference>
<keyword evidence="7 22" id="KW-0812">Transmembrane</keyword>
<comment type="subcellular location">
    <subcellularLocation>
        <location evidence="1">Cell membrane</location>
        <topology evidence="1">Single-pass type I membrane protein</topology>
    </subcellularLocation>
</comment>
<evidence type="ECO:0000256" key="17">
    <source>
        <dbReference type="ARBA" id="ARBA00023180"/>
    </source>
</evidence>
<evidence type="ECO:0000256" key="3">
    <source>
        <dbReference type="ARBA" id="ARBA00022527"/>
    </source>
</evidence>
<evidence type="ECO:0000256" key="10">
    <source>
        <dbReference type="ARBA" id="ARBA00022741"/>
    </source>
</evidence>
<dbReference type="AlphaFoldDB" id="A0A8I6WTZ7"/>
<keyword evidence="6 20" id="KW-0808">Transferase</keyword>
<dbReference type="InterPro" id="IPR000858">
    <property type="entry name" value="S_locus_glycoprot_dom"/>
</dbReference>
<dbReference type="PIRSF" id="PIRSF000641">
    <property type="entry name" value="SRK"/>
    <property type="match status" value="1"/>
</dbReference>
<evidence type="ECO:0000259" key="25">
    <source>
        <dbReference type="PROSITE" id="PS50948"/>
    </source>
</evidence>
<evidence type="ECO:0000256" key="22">
    <source>
        <dbReference type="SAM" id="Phobius"/>
    </source>
</evidence>
<dbReference type="Gene3D" id="2.90.10.10">
    <property type="entry name" value="Bulb-type lectin domain"/>
    <property type="match status" value="1"/>
</dbReference>
<evidence type="ECO:0000256" key="18">
    <source>
        <dbReference type="ARBA" id="ARBA00047899"/>
    </source>
</evidence>
<keyword evidence="15" id="KW-1015">Disulfide bond</keyword>
<dbReference type="Pfam" id="PF07714">
    <property type="entry name" value="PK_Tyr_Ser-Thr"/>
    <property type="match status" value="1"/>
</dbReference>
<feature type="region of interest" description="Disordered" evidence="21">
    <location>
        <begin position="867"/>
        <end position="904"/>
    </location>
</feature>
<evidence type="ECO:0000256" key="7">
    <source>
        <dbReference type="ARBA" id="ARBA00022692"/>
    </source>
</evidence>
<feature type="region of interest" description="Disordered" evidence="21">
    <location>
        <begin position="1"/>
        <end position="21"/>
    </location>
</feature>
<evidence type="ECO:0000256" key="6">
    <source>
        <dbReference type="ARBA" id="ARBA00022679"/>
    </source>
</evidence>
<dbReference type="InterPro" id="IPR024171">
    <property type="entry name" value="SRK-like_kinase"/>
</dbReference>
<dbReference type="SUPFAM" id="SSF51110">
    <property type="entry name" value="alpha-D-mannose-specific plant lectins"/>
    <property type="match status" value="1"/>
</dbReference>
<dbReference type="GO" id="GO:0051707">
    <property type="term" value="P:response to other organism"/>
    <property type="evidence" value="ECO:0007669"/>
    <property type="project" value="UniProtKB-ARBA"/>
</dbReference>
<comment type="catalytic activity">
    <reaction evidence="18 20">
        <text>L-threonyl-[protein] + ATP = O-phospho-L-threonyl-[protein] + ADP + H(+)</text>
        <dbReference type="Rhea" id="RHEA:46608"/>
        <dbReference type="Rhea" id="RHEA-COMP:11060"/>
        <dbReference type="Rhea" id="RHEA-COMP:11605"/>
        <dbReference type="ChEBI" id="CHEBI:15378"/>
        <dbReference type="ChEBI" id="CHEBI:30013"/>
        <dbReference type="ChEBI" id="CHEBI:30616"/>
        <dbReference type="ChEBI" id="CHEBI:61977"/>
        <dbReference type="ChEBI" id="CHEBI:456216"/>
        <dbReference type="EC" id="2.7.11.1"/>
    </reaction>
</comment>
<evidence type="ECO:0000256" key="11">
    <source>
        <dbReference type="ARBA" id="ARBA00022777"/>
    </source>
</evidence>
<dbReference type="FunFam" id="2.90.10.10:FF:000009">
    <property type="entry name" value="Receptor-like serine/threonine-protein kinase SD1-8"/>
    <property type="match status" value="1"/>
</dbReference>
<keyword evidence="5" id="KW-0597">Phosphoprotein</keyword>
<evidence type="ECO:0000256" key="12">
    <source>
        <dbReference type="ARBA" id="ARBA00022840"/>
    </source>
</evidence>
<evidence type="ECO:0000313" key="27">
    <source>
        <dbReference type="Proteomes" id="UP000011116"/>
    </source>
</evidence>
<reference evidence="26" key="3">
    <citation type="submission" date="2022-01" db="UniProtKB">
        <authorList>
            <consortium name="EnsemblPlants"/>
        </authorList>
    </citation>
    <scope>IDENTIFICATION</scope>
    <source>
        <strain evidence="26">subsp. vulgare</strain>
    </source>
</reference>
<evidence type="ECO:0000256" key="5">
    <source>
        <dbReference type="ARBA" id="ARBA00022553"/>
    </source>
</evidence>
<feature type="domain" description="Bulb-type lectin" evidence="24">
    <location>
        <begin position="77"/>
        <end position="204"/>
    </location>
</feature>
<feature type="domain" description="Protein kinase" evidence="23">
    <location>
        <begin position="591"/>
        <end position="869"/>
    </location>
</feature>
<dbReference type="GO" id="GO:0005886">
    <property type="term" value="C:plasma membrane"/>
    <property type="evidence" value="ECO:0000318"/>
    <property type="project" value="GO_Central"/>
</dbReference>
<keyword evidence="14 22" id="KW-0472">Membrane</keyword>
<dbReference type="FunFam" id="3.30.200.20:FF:000145">
    <property type="entry name" value="receptor-like serine/threonine-protein kinase SD1-8"/>
    <property type="match status" value="1"/>
</dbReference>
<evidence type="ECO:0000256" key="2">
    <source>
        <dbReference type="ARBA" id="ARBA00022475"/>
    </source>
</evidence>
<dbReference type="CDD" id="cd01098">
    <property type="entry name" value="PAN_AP_plant"/>
    <property type="match status" value="1"/>
</dbReference>
<keyword evidence="4" id="KW-0245">EGF-like domain</keyword>
<dbReference type="SMR" id="A0A8I6WTZ7"/>
<evidence type="ECO:0000259" key="24">
    <source>
        <dbReference type="PROSITE" id="PS50927"/>
    </source>
</evidence>
<keyword evidence="9" id="KW-0430">Lectin</keyword>
<feature type="domain" description="Apple" evidence="25">
    <location>
        <begin position="399"/>
        <end position="481"/>
    </location>
</feature>
<dbReference type="SMART" id="SM00220">
    <property type="entry name" value="S_TKc"/>
    <property type="match status" value="1"/>
</dbReference>
<keyword evidence="3 20" id="KW-0723">Serine/threonine-protein kinase</keyword>
<dbReference type="InterPro" id="IPR001245">
    <property type="entry name" value="Ser-Thr/Tyr_kinase_cat_dom"/>
</dbReference>
<comment type="similarity">
    <text evidence="20">Belongs to the protein kinase superfamily. Ser/Thr protein kinase family.</text>
</comment>
<evidence type="ECO:0000256" key="8">
    <source>
        <dbReference type="ARBA" id="ARBA00022729"/>
    </source>
</evidence>
<dbReference type="PROSITE" id="PS50011">
    <property type="entry name" value="PROTEIN_KINASE_DOM"/>
    <property type="match status" value="1"/>
</dbReference>
<keyword evidence="8" id="KW-0732">Signal</keyword>
<dbReference type="InterPro" id="IPR003609">
    <property type="entry name" value="Pan_app"/>
</dbReference>
<dbReference type="GO" id="GO:0007165">
    <property type="term" value="P:signal transduction"/>
    <property type="evidence" value="ECO:0000318"/>
    <property type="project" value="GO_Central"/>
</dbReference>
<keyword evidence="12 20" id="KW-0067">ATP-binding</keyword>
<dbReference type="CDD" id="cd00028">
    <property type="entry name" value="B_lectin"/>
    <property type="match status" value="1"/>
</dbReference>
<evidence type="ECO:0000256" key="15">
    <source>
        <dbReference type="ARBA" id="ARBA00023157"/>
    </source>
</evidence>
<dbReference type="Proteomes" id="UP000011116">
    <property type="component" value="Chromosome 3H"/>
</dbReference>
<keyword evidence="10 20" id="KW-0547">Nucleotide-binding</keyword>
<dbReference type="EC" id="2.7.11.1" evidence="20"/>
<dbReference type="CDD" id="cd14066">
    <property type="entry name" value="STKc_IRAK"/>
    <property type="match status" value="1"/>
</dbReference>
<reference evidence="27" key="1">
    <citation type="journal article" date="2012" name="Nature">
        <title>A physical, genetic and functional sequence assembly of the barley genome.</title>
        <authorList>
            <consortium name="The International Barley Genome Sequencing Consortium"/>
            <person name="Mayer K.F."/>
            <person name="Waugh R."/>
            <person name="Brown J.W."/>
            <person name="Schulman A."/>
            <person name="Langridge P."/>
            <person name="Platzer M."/>
            <person name="Fincher G.B."/>
            <person name="Muehlbauer G.J."/>
            <person name="Sato K."/>
            <person name="Close T.J."/>
            <person name="Wise R.P."/>
            <person name="Stein N."/>
        </authorList>
    </citation>
    <scope>NUCLEOTIDE SEQUENCE [LARGE SCALE GENOMIC DNA]</scope>
    <source>
        <strain evidence="27">cv. Morex</strain>
    </source>
</reference>
<sequence length="904" mass="99345">MGCHSRIHSLARHPPRAHAESQAVLESQTTLVIGRPILMRARGERMRARGERMRAPARALLIVFAGTFLSISISIATDTIGHGASITGNQTLVSAGGTFKLGFYNPPGSSDARAYLGIWYAGIPEQTVVWVANRQNPVASSPGVLTLSPDGRLFIVDGRNTTLWSSAAPASARDITTKATAQLLDNGNFVVRGYDGSGSSQSVAWQSFDYPTDTLLPGMKLGVDLKSGIARNITSCTSPTDPSPGAYTFKLVMGGLPEFFLFRGPERIYASGPWNGVVLTGVQNLHTEGYTFTVVSNAEETYYAYYVSDPSALSRLILDGATGQLQSYVWGNGAWSSYWYHPNDPCDSYYKCGAFGFGVCEVGQPPKCSCLPGFKPRSPEQSDHRNGKGGCVRVTDLSCGAGDGFWPVNRMKLPEATNATVYADMTLDRCRHVCLANCSCRAYSAANVSGGINRGCVIWGVDLLDMRQYPVVVQDVYIRLARSEIDALNTEANRRRPNRSVVIPVVTTIFGVLLVVAVACCYYLRNNASTKRRTEMPPSRRGDVFPLGIRKRSALRTKQDQQLNGSRMSSEKDLELPFFDLEVILAATDNFSADSKIGQGGFGPVYMAKLEDGQEVAVKRLSKKSVQGVVEFKNEVKLIAKLQHRNLVRLLGCCIDDQERMLVYEFMHNNSLDTFIFDEGKRKLLGWKNRFEIVLGIARGLLYLHEDSRVRIIHRDLKASNVLLDKNMIPKISDFGIARMFGGDQTTAYTTKVIGTYGYMSPEYAMDGVFSMKSDIYSFGVLVLEIITGKKNRGFYDDELDLSLLGYSWKLWKEGRSADLLDEAMGGSIDYSVVLRCIQVALLCVEVHPKNRPLMSSVVMMLSSENATLPDPNEPGVNIGKSTDTDYSQTHTGTSFTGDAMNGR</sequence>
<dbReference type="GO" id="GO:0048544">
    <property type="term" value="P:recognition of pollen"/>
    <property type="evidence" value="ECO:0007669"/>
    <property type="project" value="InterPro"/>
</dbReference>
<keyword evidence="17" id="KW-0325">Glycoprotein</keyword>
<dbReference type="Gramene" id="HORVU.MOREX.r3.3HG0294040.1">
    <property type="protein sequence ID" value="HORVU.MOREX.r3.3HG0294040.1"/>
    <property type="gene ID" value="HORVU.MOREX.r3.3HG0294040"/>
</dbReference>
<dbReference type="InterPro" id="IPR008271">
    <property type="entry name" value="Ser/Thr_kinase_AS"/>
</dbReference>
<dbReference type="PANTHER" id="PTHR27002">
    <property type="entry name" value="RECEPTOR-LIKE SERINE/THREONINE-PROTEIN KINASE SD1-8"/>
    <property type="match status" value="1"/>
</dbReference>
<keyword evidence="11 20" id="KW-0418">Kinase</keyword>
<evidence type="ECO:0000256" key="13">
    <source>
        <dbReference type="ARBA" id="ARBA00022989"/>
    </source>
</evidence>
<dbReference type="GO" id="GO:0004674">
    <property type="term" value="F:protein serine/threonine kinase activity"/>
    <property type="evidence" value="ECO:0000318"/>
    <property type="project" value="GO_Central"/>
</dbReference>
<accession>A0A8I6WTZ7</accession>
<dbReference type="InterPro" id="IPR036426">
    <property type="entry name" value="Bulb-type_lectin_dom_sf"/>
</dbReference>
<dbReference type="PROSITE" id="PS50927">
    <property type="entry name" value="BULB_LECTIN"/>
    <property type="match status" value="1"/>
</dbReference>
<dbReference type="Gene3D" id="3.30.200.20">
    <property type="entry name" value="Phosphorylase Kinase, domain 1"/>
    <property type="match status" value="1"/>
</dbReference>
<proteinExistence type="inferred from homology"/>
<keyword evidence="13 22" id="KW-1133">Transmembrane helix</keyword>
<dbReference type="PROSITE" id="PS00108">
    <property type="entry name" value="PROTEIN_KINASE_ST"/>
    <property type="match status" value="1"/>
</dbReference>
<dbReference type="InterPro" id="IPR000719">
    <property type="entry name" value="Prot_kinase_dom"/>
</dbReference>
<dbReference type="FunFam" id="1.10.510.10:FF:000060">
    <property type="entry name" value="G-type lectin S-receptor-like serine/threonine-protein kinase"/>
    <property type="match status" value="1"/>
</dbReference>
<evidence type="ECO:0000313" key="26">
    <source>
        <dbReference type="EnsemblPlants" id="HORVU.MOREX.r3.3HG0294040.1"/>
    </source>
</evidence>
<evidence type="ECO:0000259" key="23">
    <source>
        <dbReference type="PROSITE" id="PS50011"/>
    </source>
</evidence>
<reference evidence="26" key="2">
    <citation type="submission" date="2020-10" db="EMBL/GenBank/DDBJ databases">
        <authorList>
            <person name="Scholz U."/>
            <person name="Mascher M."/>
            <person name="Fiebig A."/>
        </authorList>
    </citation>
    <scope>NUCLEOTIDE SEQUENCE [LARGE SCALE GENOMIC DNA]</scope>
    <source>
        <strain evidence="26">cv. Morex</strain>
    </source>
</reference>
<protein>
    <recommendedName>
        <fullName evidence="20">Receptor-like serine/threonine-protein kinase</fullName>
        <ecNumber evidence="20">2.7.11.1</ecNumber>
    </recommendedName>
</protein>
<dbReference type="InterPro" id="IPR001480">
    <property type="entry name" value="Bulb-type_lectin_dom"/>
</dbReference>
<evidence type="ECO:0000256" key="9">
    <source>
        <dbReference type="ARBA" id="ARBA00022734"/>
    </source>
</evidence>
<feature type="compositionally biased region" description="Basic residues" evidence="21">
    <location>
        <begin position="1"/>
        <end position="16"/>
    </location>
</feature>
<dbReference type="Pfam" id="PF00954">
    <property type="entry name" value="S_locus_glycop"/>
    <property type="match status" value="1"/>
</dbReference>
<evidence type="ECO:0000256" key="1">
    <source>
        <dbReference type="ARBA" id="ARBA00004251"/>
    </source>
</evidence>
<dbReference type="GO" id="GO:0030246">
    <property type="term" value="F:carbohydrate binding"/>
    <property type="evidence" value="ECO:0007669"/>
    <property type="project" value="UniProtKB-KW"/>
</dbReference>
<evidence type="ECO:0000256" key="16">
    <source>
        <dbReference type="ARBA" id="ARBA00023170"/>
    </source>
</evidence>
<evidence type="ECO:0000256" key="21">
    <source>
        <dbReference type="SAM" id="MobiDB-lite"/>
    </source>
</evidence>
<dbReference type="SMART" id="SM00473">
    <property type="entry name" value="PAN_AP"/>
    <property type="match status" value="1"/>
</dbReference>
<keyword evidence="2" id="KW-1003">Cell membrane</keyword>
<dbReference type="Pfam" id="PF08276">
    <property type="entry name" value="PAN_2"/>
    <property type="match status" value="1"/>
</dbReference>
<organism evidence="26 27">
    <name type="scientific">Hordeum vulgare subsp. vulgare</name>
    <name type="common">Domesticated barley</name>
    <dbReference type="NCBI Taxonomy" id="112509"/>
    <lineage>
        <taxon>Eukaryota</taxon>
        <taxon>Viridiplantae</taxon>
        <taxon>Streptophyta</taxon>
        <taxon>Embryophyta</taxon>
        <taxon>Tracheophyta</taxon>
        <taxon>Spermatophyta</taxon>
        <taxon>Magnoliopsida</taxon>
        <taxon>Liliopsida</taxon>
        <taxon>Poales</taxon>
        <taxon>Poaceae</taxon>
        <taxon>BOP clade</taxon>
        <taxon>Pooideae</taxon>
        <taxon>Triticodae</taxon>
        <taxon>Triticeae</taxon>
        <taxon>Hordeinae</taxon>
        <taxon>Hordeum</taxon>
    </lineage>
</organism>
<evidence type="ECO:0000256" key="19">
    <source>
        <dbReference type="ARBA" id="ARBA00048679"/>
    </source>
</evidence>
<keyword evidence="27" id="KW-1185">Reference proteome</keyword>
<dbReference type="Gene3D" id="1.10.510.10">
    <property type="entry name" value="Transferase(Phosphotransferase) domain 1"/>
    <property type="match status" value="1"/>
</dbReference>
<dbReference type="GO" id="GO:0006955">
    <property type="term" value="P:immune response"/>
    <property type="evidence" value="ECO:0000318"/>
    <property type="project" value="GO_Central"/>
</dbReference>
<feature type="transmembrane region" description="Helical" evidence="22">
    <location>
        <begin position="55"/>
        <end position="76"/>
    </location>
</feature>
<dbReference type="SMART" id="SM00108">
    <property type="entry name" value="B_lectin"/>
    <property type="match status" value="1"/>
</dbReference>
<evidence type="ECO:0000256" key="4">
    <source>
        <dbReference type="ARBA" id="ARBA00022536"/>
    </source>
</evidence>
<keyword evidence="16" id="KW-0675">Receptor</keyword>
<dbReference type="Gramene" id="HORVU.MOREX.r2.3HG0244620.1">
    <property type="protein sequence ID" value="HORVU.MOREX.r2.3HG0244620.1"/>
    <property type="gene ID" value="HORVU.MOREX.r2.3HG0244620"/>
</dbReference>
<feature type="transmembrane region" description="Helical" evidence="22">
    <location>
        <begin position="501"/>
        <end position="524"/>
    </location>
</feature>
<evidence type="ECO:0000256" key="20">
    <source>
        <dbReference type="PIRNR" id="PIRNR000641"/>
    </source>
</evidence>
<comment type="catalytic activity">
    <reaction evidence="19 20">
        <text>L-seryl-[protein] + ATP = O-phospho-L-seryl-[protein] + ADP + H(+)</text>
        <dbReference type="Rhea" id="RHEA:17989"/>
        <dbReference type="Rhea" id="RHEA-COMP:9863"/>
        <dbReference type="Rhea" id="RHEA-COMP:11604"/>
        <dbReference type="ChEBI" id="CHEBI:15378"/>
        <dbReference type="ChEBI" id="CHEBI:29999"/>
        <dbReference type="ChEBI" id="CHEBI:30616"/>
        <dbReference type="ChEBI" id="CHEBI:83421"/>
        <dbReference type="ChEBI" id="CHEBI:456216"/>
        <dbReference type="EC" id="2.7.11.1"/>
    </reaction>
</comment>
<name>A0A8I6WTZ7_HORVV</name>
<evidence type="ECO:0000256" key="14">
    <source>
        <dbReference type="ARBA" id="ARBA00023136"/>
    </source>
</evidence>
<dbReference type="PROSITE" id="PS50948">
    <property type="entry name" value="PAN"/>
    <property type="match status" value="1"/>
</dbReference>
<dbReference type="EnsemblPlants" id="HORVU.MOREX.r3.3HG0294040.1">
    <property type="protein sequence ID" value="HORVU.MOREX.r3.3HG0294040.1"/>
    <property type="gene ID" value="HORVU.MOREX.r3.3HG0294040"/>
</dbReference>
<dbReference type="GO" id="GO:0005524">
    <property type="term" value="F:ATP binding"/>
    <property type="evidence" value="ECO:0007669"/>
    <property type="project" value="UniProtKB-KW"/>
</dbReference>
<dbReference type="InterPro" id="IPR011009">
    <property type="entry name" value="Kinase-like_dom_sf"/>
</dbReference>
<dbReference type="SUPFAM" id="SSF56112">
    <property type="entry name" value="Protein kinase-like (PK-like)"/>
    <property type="match status" value="1"/>
</dbReference>
<dbReference type="Pfam" id="PF01453">
    <property type="entry name" value="B_lectin"/>
    <property type="match status" value="1"/>
</dbReference>